<feature type="transmembrane region" description="Helical" evidence="1">
    <location>
        <begin position="45"/>
        <end position="63"/>
    </location>
</feature>
<dbReference type="Proteomes" id="UP000649604">
    <property type="component" value="Unassembled WGS sequence"/>
</dbReference>
<gene>
    <name evidence="3" type="ORF">GF339_12260</name>
</gene>
<evidence type="ECO:0000313" key="4">
    <source>
        <dbReference type="Proteomes" id="UP000649604"/>
    </source>
</evidence>
<dbReference type="AlphaFoldDB" id="A0A9D5JWD1"/>
<feature type="domain" description="DUF1468" evidence="2">
    <location>
        <begin position="17"/>
        <end position="155"/>
    </location>
</feature>
<reference evidence="3" key="1">
    <citation type="submission" date="2019-11" db="EMBL/GenBank/DDBJ databases">
        <title>Microbial mats filling the niche in hypersaline microbial mats.</title>
        <authorList>
            <person name="Wong H.L."/>
            <person name="Macleod F.I."/>
            <person name="White R.A. III"/>
            <person name="Burns B.P."/>
        </authorList>
    </citation>
    <scope>NUCLEOTIDE SEQUENCE</scope>
    <source>
        <strain evidence="3">Rbin_158</strain>
    </source>
</reference>
<dbReference type="InterPro" id="IPR009936">
    <property type="entry name" value="DUF1468"/>
</dbReference>
<dbReference type="Pfam" id="PF07331">
    <property type="entry name" value="TctB"/>
    <property type="match status" value="1"/>
</dbReference>
<proteinExistence type="predicted"/>
<feature type="transmembrane region" description="Helical" evidence="1">
    <location>
        <begin position="88"/>
        <end position="120"/>
    </location>
</feature>
<name>A0A9D5JWD1_9BACT</name>
<protein>
    <recommendedName>
        <fullName evidence="2">DUF1468 domain-containing protein</fullName>
    </recommendedName>
</protein>
<feature type="transmembrane region" description="Helical" evidence="1">
    <location>
        <begin position="132"/>
        <end position="150"/>
    </location>
</feature>
<sequence>MKGSPSLWQKDVITPGILLIVTTIYLIEAIRLAPPVINGMISESFYPMLCALIMYPLCLKLLYQGIKAAKQRVAETQPPKNEMSTKPLILAVITGLFILLFAFLGFLLTAPFYVFFFMLFFDDKPQQFLRKLIYAIAITAGVYILYEVIFEIHFPEIWR</sequence>
<organism evidence="3 4">
    <name type="scientific">candidate division KSB3 bacterium</name>
    <dbReference type="NCBI Taxonomy" id="2044937"/>
    <lineage>
        <taxon>Bacteria</taxon>
        <taxon>candidate division KSB3</taxon>
    </lineage>
</organism>
<keyword evidence="1" id="KW-0812">Transmembrane</keyword>
<evidence type="ECO:0000256" key="1">
    <source>
        <dbReference type="SAM" id="Phobius"/>
    </source>
</evidence>
<evidence type="ECO:0000259" key="2">
    <source>
        <dbReference type="Pfam" id="PF07331"/>
    </source>
</evidence>
<keyword evidence="1" id="KW-1133">Transmembrane helix</keyword>
<comment type="caution">
    <text evidence="3">The sequence shown here is derived from an EMBL/GenBank/DDBJ whole genome shotgun (WGS) entry which is preliminary data.</text>
</comment>
<evidence type="ECO:0000313" key="3">
    <source>
        <dbReference type="EMBL" id="MBD3325354.1"/>
    </source>
</evidence>
<dbReference type="EMBL" id="WJJP01000398">
    <property type="protein sequence ID" value="MBD3325354.1"/>
    <property type="molecule type" value="Genomic_DNA"/>
</dbReference>
<feature type="transmembrane region" description="Helical" evidence="1">
    <location>
        <begin position="12"/>
        <end position="33"/>
    </location>
</feature>
<accession>A0A9D5JWD1</accession>
<keyword evidence="1" id="KW-0472">Membrane</keyword>